<comment type="subcellular location">
    <subcellularLocation>
        <location evidence="1">Cell membrane</location>
        <topology evidence="1">Multi-pass membrane protein</topology>
    </subcellularLocation>
</comment>
<dbReference type="EMBL" id="JAQSDF010000008">
    <property type="protein sequence ID" value="MDI1230411.1"/>
    <property type="molecule type" value="Genomic_DNA"/>
</dbReference>
<feature type="transmembrane region" description="Helical" evidence="6">
    <location>
        <begin position="229"/>
        <end position="251"/>
    </location>
</feature>
<feature type="transmembrane region" description="Helical" evidence="6">
    <location>
        <begin position="271"/>
        <end position="295"/>
    </location>
</feature>
<keyword evidence="4 6" id="KW-1133">Transmembrane helix</keyword>
<evidence type="ECO:0000256" key="1">
    <source>
        <dbReference type="ARBA" id="ARBA00004651"/>
    </source>
</evidence>
<dbReference type="PANTHER" id="PTHR30213">
    <property type="entry name" value="INNER MEMBRANE PROTEIN YHJD"/>
    <property type="match status" value="1"/>
</dbReference>
<dbReference type="InterPro" id="IPR017039">
    <property type="entry name" value="Virul_fac_BrkB"/>
</dbReference>
<evidence type="ECO:0000256" key="2">
    <source>
        <dbReference type="ARBA" id="ARBA00022475"/>
    </source>
</evidence>
<accession>A0AA43TJM6</accession>
<keyword evidence="5 6" id="KW-0472">Membrane</keyword>
<dbReference type="AlphaFoldDB" id="A0AA43TJM6"/>
<comment type="caution">
    <text evidence="7">The sequence shown here is derived from an EMBL/GenBank/DDBJ whole genome shotgun (WGS) entry which is preliminary data.</text>
</comment>
<evidence type="ECO:0000256" key="5">
    <source>
        <dbReference type="ARBA" id="ARBA00023136"/>
    </source>
</evidence>
<keyword evidence="2" id="KW-1003">Cell membrane</keyword>
<name>A0AA43TJM6_9GAMM</name>
<reference evidence="7" key="1">
    <citation type="submission" date="2023-01" db="EMBL/GenBank/DDBJ databases">
        <title>Biogeochemical cycle of methane in antarctic sediments.</title>
        <authorList>
            <person name="Roldan D.M."/>
            <person name="Menes R.J."/>
        </authorList>
    </citation>
    <scope>NUCLEOTIDE SEQUENCE [LARGE SCALE GENOMIC DNA]</scope>
    <source>
        <strain evidence="7">K-2018 MAG008</strain>
    </source>
</reference>
<evidence type="ECO:0000313" key="7">
    <source>
        <dbReference type="EMBL" id="MDI1230411.1"/>
    </source>
</evidence>
<feature type="transmembrane region" description="Helical" evidence="6">
    <location>
        <begin position="155"/>
        <end position="179"/>
    </location>
</feature>
<dbReference type="Proteomes" id="UP001160519">
    <property type="component" value="Unassembled WGS sequence"/>
</dbReference>
<protein>
    <submittedName>
        <fullName evidence="7">YihY/virulence factor BrkB family protein</fullName>
    </submittedName>
</protein>
<sequence length="438" mass="48906">MTINIIHFIKDDIWLLTEHEFPLLKATFIKSLKIVLLAIQDFMRDLCPLRASALTLYTLLAVVPVIAMLFGIAKGFGLEKMLEQQLLEQIPHQDTTVLKLIGFARNLLEKTQGEVIAGIGVVVLLWSVTSMIGNIEDSFNHIWKISKGRPLSRKLSDYIAFMLLGLVLLILSSSITVFLKTKITGLSTVIALPEFGESLLLSALSLSPLLLMISLFSITFIFMPNHKVAAVPGIIAGVVTGVMYHVLQWLYLGLQIGVSSYNAIYGSLAALPLFVIWVQIGWMIVLFGCELAFYIQNYPSYRHNHNHTFSEFSFALKKIVALHVTYLIVKNFVNLGKTLTADAIALELLLSKAIVQSLLDFLVASHIVIRLKTEDGDDVYLPSVDTNKLTVAFVINALEQCGQNNVPNFKQDPVFVNMLNNFGQWLETSEQNRLLKDI</sequence>
<gene>
    <name evidence="7" type="ORF">PSU93_04580</name>
</gene>
<organism evidence="7 8">
    <name type="scientific">Candidatus Methylobacter titanis</name>
    <dbReference type="NCBI Taxonomy" id="3053457"/>
    <lineage>
        <taxon>Bacteria</taxon>
        <taxon>Pseudomonadati</taxon>
        <taxon>Pseudomonadota</taxon>
        <taxon>Gammaproteobacteria</taxon>
        <taxon>Methylococcales</taxon>
        <taxon>Methylococcaceae</taxon>
        <taxon>Methylobacter</taxon>
    </lineage>
</organism>
<dbReference type="Pfam" id="PF03631">
    <property type="entry name" value="Virul_fac_BrkB"/>
    <property type="match status" value="1"/>
</dbReference>
<evidence type="ECO:0000256" key="4">
    <source>
        <dbReference type="ARBA" id="ARBA00022989"/>
    </source>
</evidence>
<evidence type="ECO:0000256" key="6">
    <source>
        <dbReference type="SAM" id="Phobius"/>
    </source>
</evidence>
<dbReference type="GO" id="GO:0005886">
    <property type="term" value="C:plasma membrane"/>
    <property type="evidence" value="ECO:0007669"/>
    <property type="project" value="UniProtKB-SubCell"/>
</dbReference>
<feature type="transmembrane region" description="Helical" evidence="6">
    <location>
        <begin position="199"/>
        <end position="222"/>
    </location>
</feature>
<proteinExistence type="predicted"/>
<feature type="transmembrane region" description="Helical" evidence="6">
    <location>
        <begin position="53"/>
        <end position="73"/>
    </location>
</feature>
<evidence type="ECO:0000313" key="8">
    <source>
        <dbReference type="Proteomes" id="UP001160519"/>
    </source>
</evidence>
<dbReference type="NCBIfam" id="TIGR00765">
    <property type="entry name" value="yihY_not_rbn"/>
    <property type="match status" value="1"/>
</dbReference>
<keyword evidence="8" id="KW-1185">Reference proteome</keyword>
<dbReference type="PANTHER" id="PTHR30213:SF0">
    <property type="entry name" value="UPF0761 MEMBRANE PROTEIN YIHY"/>
    <property type="match status" value="1"/>
</dbReference>
<evidence type="ECO:0000256" key="3">
    <source>
        <dbReference type="ARBA" id="ARBA00022692"/>
    </source>
</evidence>
<feature type="transmembrane region" description="Helical" evidence="6">
    <location>
        <begin position="115"/>
        <end position="135"/>
    </location>
</feature>
<keyword evidence="3 6" id="KW-0812">Transmembrane</keyword>